<accession>A0ABS6A5H4</accession>
<dbReference type="RefSeq" id="WP_216007351.1">
    <property type="nucleotide sequence ID" value="NZ_JAHKPV010000002.1"/>
</dbReference>
<evidence type="ECO:0000256" key="1">
    <source>
        <dbReference type="SAM" id="MobiDB-lite"/>
    </source>
</evidence>
<dbReference type="EMBL" id="JAHKPV010000002">
    <property type="protein sequence ID" value="MBU2873450.1"/>
    <property type="molecule type" value="Genomic_DNA"/>
</dbReference>
<dbReference type="Proteomes" id="UP000753376">
    <property type="component" value="Unassembled WGS sequence"/>
</dbReference>
<comment type="caution">
    <text evidence="2">The sequence shown here is derived from an EMBL/GenBank/DDBJ whole genome shotgun (WGS) entry which is preliminary data.</text>
</comment>
<feature type="region of interest" description="Disordered" evidence="1">
    <location>
        <begin position="1"/>
        <end position="21"/>
    </location>
</feature>
<name>A0ABS6A5H4_9GAMM</name>
<evidence type="ECO:0000313" key="2">
    <source>
        <dbReference type="EMBL" id="MBU2873450.1"/>
    </source>
</evidence>
<gene>
    <name evidence="2" type="ORF">KO508_05440</name>
</gene>
<evidence type="ECO:0000313" key="3">
    <source>
        <dbReference type="Proteomes" id="UP000753376"/>
    </source>
</evidence>
<feature type="compositionally biased region" description="Polar residues" evidence="1">
    <location>
        <begin position="1"/>
        <end position="11"/>
    </location>
</feature>
<sequence length="80" mass="9096">MTGEGWSTSAPQKEGVYEMKSPDGTVEVVEIRDLAIDQNPARPKNFHVIHINGEDKENPDYYALNSFGQYDMYSWRKVSG</sequence>
<organism evidence="2 3">
    <name type="scientific">Marinobacter salexigens</name>
    <dbReference type="NCBI Taxonomy" id="1925763"/>
    <lineage>
        <taxon>Bacteria</taxon>
        <taxon>Pseudomonadati</taxon>
        <taxon>Pseudomonadota</taxon>
        <taxon>Gammaproteobacteria</taxon>
        <taxon>Pseudomonadales</taxon>
        <taxon>Marinobacteraceae</taxon>
        <taxon>Marinobacter</taxon>
    </lineage>
</organism>
<proteinExistence type="predicted"/>
<protein>
    <submittedName>
        <fullName evidence="2">Uncharacterized protein</fullName>
    </submittedName>
</protein>
<keyword evidence="3" id="KW-1185">Reference proteome</keyword>
<reference evidence="2 3" key="1">
    <citation type="submission" date="2021-05" db="EMBL/GenBank/DDBJ databases">
        <title>Draft genomes of bacteria isolated from model marine particles.</title>
        <authorList>
            <person name="Datta M.S."/>
            <person name="Schwartzman J.A."/>
            <person name="Enke T.N."/>
            <person name="Saavedra J."/>
            <person name="Cermak N."/>
            <person name="Cordero O.X."/>
        </authorList>
    </citation>
    <scope>NUCLEOTIDE SEQUENCE [LARGE SCALE GENOMIC DNA]</scope>
    <source>
        <strain evidence="2 3">D2M19</strain>
    </source>
</reference>